<dbReference type="InterPro" id="IPR024173">
    <property type="entry name" value="Pesterase_MJ0037-like"/>
</dbReference>
<dbReference type="EC" id="3.1.-.-" evidence="2"/>
<keyword evidence="2" id="KW-0540">Nuclease</keyword>
<dbReference type="InterPro" id="IPR004843">
    <property type="entry name" value="Calcineurin-like_PHP"/>
</dbReference>
<dbReference type="RefSeq" id="WP_197166838.1">
    <property type="nucleotide sequence ID" value="NZ_JADZGI010000004.1"/>
</dbReference>
<dbReference type="InterPro" id="IPR029052">
    <property type="entry name" value="Metallo-depent_PP-like"/>
</dbReference>
<keyword evidence="2" id="KW-0436">Ligase</keyword>
<organism evidence="2 3">
    <name type="scientific">Novosphingobium aureum</name>
    <dbReference type="NCBI Taxonomy" id="2792964"/>
    <lineage>
        <taxon>Bacteria</taxon>
        <taxon>Pseudomonadati</taxon>
        <taxon>Pseudomonadota</taxon>
        <taxon>Alphaproteobacteria</taxon>
        <taxon>Sphingomonadales</taxon>
        <taxon>Sphingomonadaceae</taxon>
        <taxon>Novosphingobium</taxon>
    </lineage>
</organism>
<dbReference type="GO" id="GO:0004519">
    <property type="term" value="F:endonuclease activity"/>
    <property type="evidence" value="ECO:0007669"/>
    <property type="project" value="UniProtKB-KW"/>
</dbReference>
<dbReference type="Pfam" id="PF00149">
    <property type="entry name" value="Metallophos"/>
    <property type="match status" value="1"/>
</dbReference>
<gene>
    <name evidence="2" type="primary">pdeM</name>
    <name evidence="2" type="ORF">I5E68_18270</name>
</gene>
<evidence type="ECO:0000259" key="1">
    <source>
        <dbReference type="Pfam" id="PF00149"/>
    </source>
</evidence>
<sequence length="230" mass="25029">MVPFSFCTHELVLLEGERGRPGALYWPREHALLVADLHLEKASHYARGGQMLPPYDSRETLERLARAVRMTGARRVFALGDNFHDSEGPARLEPHAAGMLDALVRALDWVWITGNHDPHLGESAGGTCLEELELGGVMLRHEAKRGSRAPELSGHFHPRLTVTARGRRIARACGVVSDTRMILPAYGALTGGMDAGDPAIVSALQPAAAIDAVLPAKGRLLRYPLWRNAA</sequence>
<proteinExistence type="predicted"/>
<dbReference type="SUPFAM" id="SSF56300">
    <property type="entry name" value="Metallo-dependent phosphatases"/>
    <property type="match status" value="1"/>
</dbReference>
<reference evidence="2" key="1">
    <citation type="submission" date="2020-11" db="EMBL/GenBank/DDBJ databases">
        <title>Novosphingobium aureum sp. nov., a marine bacterium isolated from sediment of a salt flat.</title>
        <authorList>
            <person name="Yoo Y."/>
            <person name="Kim J.-J."/>
        </authorList>
    </citation>
    <scope>NUCLEOTIDE SEQUENCE</scope>
    <source>
        <strain evidence="2">YJ-S2-02</strain>
    </source>
</reference>
<name>A0A931HEX6_9SPHN</name>
<keyword evidence="2" id="KW-0378">Hydrolase</keyword>
<dbReference type="Gene3D" id="3.60.21.10">
    <property type="match status" value="1"/>
</dbReference>
<dbReference type="EMBL" id="JADZGI010000004">
    <property type="protein sequence ID" value="MBH0114897.1"/>
    <property type="molecule type" value="Genomic_DNA"/>
</dbReference>
<dbReference type="NCBIfam" id="TIGR04123">
    <property type="entry name" value="P_estr_lig_assc"/>
    <property type="match status" value="1"/>
</dbReference>
<dbReference type="AlphaFoldDB" id="A0A931HEX6"/>
<feature type="domain" description="Calcineurin-like phosphoesterase" evidence="1">
    <location>
        <begin position="32"/>
        <end position="120"/>
    </location>
</feature>
<dbReference type="Proteomes" id="UP000617634">
    <property type="component" value="Unassembled WGS sequence"/>
</dbReference>
<protein>
    <submittedName>
        <fullName evidence="2">Ligase-associated DNA damage response endonuclease PdeM</fullName>
        <ecNumber evidence="2">3.1.-.-</ecNumber>
    </submittedName>
</protein>
<evidence type="ECO:0000313" key="2">
    <source>
        <dbReference type="EMBL" id="MBH0114897.1"/>
    </source>
</evidence>
<comment type="caution">
    <text evidence="2">The sequence shown here is derived from an EMBL/GenBank/DDBJ whole genome shotgun (WGS) entry which is preliminary data.</text>
</comment>
<keyword evidence="2" id="KW-0255">Endonuclease</keyword>
<dbReference type="PANTHER" id="PTHR39323">
    <property type="entry name" value="BLR1149 PROTEIN"/>
    <property type="match status" value="1"/>
</dbReference>
<accession>A0A931HEX6</accession>
<keyword evidence="3" id="KW-1185">Reference proteome</keyword>
<dbReference type="InterPro" id="IPR026336">
    <property type="entry name" value="PdeM-like"/>
</dbReference>
<dbReference type="PANTHER" id="PTHR39323:SF1">
    <property type="entry name" value="BLR1149 PROTEIN"/>
    <property type="match status" value="1"/>
</dbReference>
<dbReference type="GO" id="GO:0016874">
    <property type="term" value="F:ligase activity"/>
    <property type="evidence" value="ECO:0007669"/>
    <property type="project" value="UniProtKB-KW"/>
</dbReference>
<evidence type="ECO:0000313" key="3">
    <source>
        <dbReference type="Proteomes" id="UP000617634"/>
    </source>
</evidence>
<dbReference type="GO" id="GO:0016787">
    <property type="term" value="F:hydrolase activity"/>
    <property type="evidence" value="ECO:0007669"/>
    <property type="project" value="UniProtKB-KW"/>
</dbReference>
<dbReference type="PIRSF" id="PIRSF000887">
    <property type="entry name" value="Pesterase_MJ0037"/>
    <property type="match status" value="1"/>
</dbReference>